<keyword evidence="2" id="KW-1185">Reference proteome</keyword>
<dbReference type="Proteomes" id="UP000715441">
    <property type="component" value="Unassembled WGS sequence"/>
</dbReference>
<protein>
    <recommendedName>
        <fullName evidence="3">SRPBCC family protein</fullName>
    </recommendedName>
</protein>
<dbReference type="InterPro" id="IPR023393">
    <property type="entry name" value="START-like_dom_sf"/>
</dbReference>
<organism evidence="1 2">
    <name type="scientific">Amycolatopsis acididurans</name>
    <dbReference type="NCBI Taxonomy" id="2724524"/>
    <lineage>
        <taxon>Bacteria</taxon>
        <taxon>Bacillati</taxon>
        <taxon>Actinomycetota</taxon>
        <taxon>Actinomycetes</taxon>
        <taxon>Pseudonocardiales</taxon>
        <taxon>Pseudonocardiaceae</taxon>
        <taxon>Amycolatopsis</taxon>
    </lineage>
</organism>
<reference evidence="1 2" key="1">
    <citation type="submission" date="2020-04" db="EMBL/GenBank/DDBJ databases">
        <title>Novel species.</title>
        <authorList>
            <person name="Teo W.F.A."/>
            <person name="Lipun K."/>
            <person name="Srisuk N."/>
            <person name="Duangmal K."/>
        </authorList>
    </citation>
    <scope>NUCLEOTIDE SEQUENCE [LARGE SCALE GENOMIC DNA]</scope>
    <source>
        <strain evidence="1 2">K13G38</strain>
    </source>
</reference>
<dbReference type="Gene3D" id="3.30.530.20">
    <property type="match status" value="1"/>
</dbReference>
<dbReference type="SUPFAM" id="SSF55961">
    <property type="entry name" value="Bet v1-like"/>
    <property type="match status" value="1"/>
</dbReference>
<proteinExistence type="predicted"/>
<dbReference type="Pfam" id="PF10604">
    <property type="entry name" value="Polyketide_cyc2"/>
    <property type="match status" value="1"/>
</dbReference>
<evidence type="ECO:0000313" key="2">
    <source>
        <dbReference type="Proteomes" id="UP000715441"/>
    </source>
</evidence>
<sequence length="153" mass="17349">MNQRVMIDLGMDIPLPATTVYAFLADIQNAEPIPRSAAVKMVKTPPGPTRVGTQWHESVRFAPGLWMHVLSAVTEAAEPHVLAMRFTSMWWSGELRYEITDSPTGCRLHHHETLTPRAPLRPFSRWIQSSLERKIEERLRDIRDVAVLANGRG</sequence>
<gene>
    <name evidence="1" type="ORF">HFP15_39015</name>
</gene>
<comment type="caution">
    <text evidence="1">The sequence shown here is derived from an EMBL/GenBank/DDBJ whole genome shotgun (WGS) entry which is preliminary data.</text>
</comment>
<dbReference type="EMBL" id="JAAXLS010000068">
    <property type="protein sequence ID" value="NKQ58851.1"/>
    <property type="molecule type" value="Genomic_DNA"/>
</dbReference>
<dbReference type="InterPro" id="IPR019587">
    <property type="entry name" value="Polyketide_cyclase/dehydratase"/>
</dbReference>
<evidence type="ECO:0000313" key="1">
    <source>
        <dbReference type="EMBL" id="NKQ58851.1"/>
    </source>
</evidence>
<name>A0ABX1JGR0_9PSEU</name>
<dbReference type="RefSeq" id="WP_168523074.1">
    <property type="nucleotide sequence ID" value="NZ_JAAXLS010000068.1"/>
</dbReference>
<evidence type="ECO:0008006" key="3">
    <source>
        <dbReference type="Google" id="ProtNLM"/>
    </source>
</evidence>
<accession>A0ABX1JGR0</accession>